<dbReference type="RefSeq" id="WP_035106466.1">
    <property type="nucleotide sequence ID" value="NZ_CP011311.1"/>
</dbReference>
<evidence type="ECO:0008006" key="4">
    <source>
        <dbReference type="Google" id="ProtNLM"/>
    </source>
</evidence>
<keyword evidence="1" id="KW-0472">Membrane</keyword>
<feature type="transmembrane region" description="Helical" evidence="1">
    <location>
        <begin position="29"/>
        <end position="50"/>
    </location>
</feature>
<dbReference type="Pfam" id="PF14012">
    <property type="entry name" value="DUF4229"/>
    <property type="match status" value="1"/>
</dbReference>
<name>A0A0F6QWT2_9CORY</name>
<dbReference type="KEGG" id="ccj:UL81_01415"/>
<dbReference type="HOGENOM" id="CLU_113726_2_0_11"/>
<evidence type="ECO:0000313" key="3">
    <source>
        <dbReference type="Proteomes" id="UP000033566"/>
    </source>
</evidence>
<gene>
    <name evidence="2" type="ORF">UL81_01415</name>
</gene>
<keyword evidence="1" id="KW-1133">Transmembrane helix</keyword>
<reference evidence="2 3" key="1">
    <citation type="journal article" date="2015" name="Genome Announc.">
        <title>Complete Genome Sequence of Corynebacterium camporealensis DSM 44610, Isolated from the Milk of a Manchega Sheep with Subclinical Mastitis.</title>
        <authorList>
            <person name="Ruckert C."/>
            <person name="Albersmeier A."/>
            <person name="Winkler A."/>
            <person name="Tauch A."/>
        </authorList>
    </citation>
    <scope>NUCLEOTIDE SEQUENCE [LARGE SCALE GENOMIC DNA]</scope>
    <source>
        <strain evidence="2 3">DSM 44610</strain>
    </source>
</reference>
<keyword evidence="3" id="KW-1185">Reference proteome</keyword>
<proteinExistence type="predicted"/>
<dbReference type="EMBL" id="CP011311">
    <property type="protein sequence ID" value="AKE38268.1"/>
    <property type="molecule type" value="Genomic_DNA"/>
</dbReference>
<evidence type="ECO:0000256" key="1">
    <source>
        <dbReference type="SAM" id="Phobius"/>
    </source>
</evidence>
<dbReference type="Proteomes" id="UP000033566">
    <property type="component" value="Chromosome"/>
</dbReference>
<dbReference type="PATRIC" id="fig|161896.4.peg.280"/>
<dbReference type="InterPro" id="IPR025323">
    <property type="entry name" value="DUF4229"/>
</dbReference>
<evidence type="ECO:0000313" key="2">
    <source>
        <dbReference type="EMBL" id="AKE38268.1"/>
    </source>
</evidence>
<protein>
    <recommendedName>
        <fullName evidence="4">DUF4229 domain-containing protein</fullName>
    </recommendedName>
</protein>
<dbReference type="AlphaFoldDB" id="A0A0F6QWT2"/>
<keyword evidence="1" id="KW-0812">Transmembrane</keyword>
<sequence>MTENQTNTRPPEPDPELKKRSRVALIKYGFARLGLFIALTVILQGIVMLLGLPVPLMISALLALFLALPLSMLMFSKLRVEATQTLAQYSQQRKEHKAWVKSELAGR</sequence>
<feature type="transmembrane region" description="Helical" evidence="1">
    <location>
        <begin position="56"/>
        <end position="75"/>
    </location>
</feature>
<accession>A0A0F6QWT2</accession>
<dbReference type="OrthoDB" id="4411979at2"/>
<organism evidence="2 3">
    <name type="scientific">Corynebacterium camporealensis</name>
    <dbReference type="NCBI Taxonomy" id="161896"/>
    <lineage>
        <taxon>Bacteria</taxon>
        <taxon>Bacillati</taxon>
        <taxon>Actinomycetota</taxon>
        <taxon>Actinomycetes</taxon>
        <taxon>Mycobacteriales</taxon>
        <taxon>Corynebacteriaceae</taxon>
        <taxon>Corynebacterium</taxon>
    </lineage>
</organism>